<accession>A0A4R0NJ97</accession>
<reference evidence="3 5" key="2">
    <citation type="submission" date="2019-04" db="EMBL/GenBank/DDBJ databases">
        <title>Pedobacter sp. RP-1-16 sp. nov., isolated from Arctic soil.</title>
        <authorList>
            <person name="Dahal R.H."/>
            <person name="Kim D.-U."/>
        </authorList>
    </citation>
    <scope>NUCLEOTIDE SEQUENCE [LARGE SCALE GENOMIC DNA]</scope>
    <source>
        <strain evidence="3 5">RP-1-16</strain>
    </source>
</reference>
<dbReference type="SUPFAM" id="SSF55729">
    <property type="entry name" value="Acyl-CoA N-acyltransferases (Nat)"/>
    <property type="match status" value="1"/>
</dbReference>
<dbReference type="PANTHER" id="PTHR43792:SF16">
    <property type="entry name" value="N-ACETYLTRANSFERASE DOMAIN-CONTAINING PROTEIN"/>
    <property type="match status" value="1"/>
</dbReference>
<reference evidence="2 4" key="1">
    <citation type="submission" date="2019-02" db="EMBL/GenBank/DDBJ databases">
        <title>Pedobacter sp. RP-3-8 sp. nov., isolated from Arctic soil.</title>
        <authorList>
            <person name="Dahal R.H."/>
        </authorList>
    </citation>
    <scope>NUCLEOTIDE SEQUENCE [LARGE SCALE GENOMIC DNA]</scope>
    <source>
        <strain evidence="2 4">RP-3-8</strain>
    </source>
</reference>
<evidence type="ECO:0000313" key="3">
    <source>
        <dbReference type="EMBL" id="TKC63673.1"/>
    </source>
</evidence>
<dbReference type="EMBL" id="SWDX01000002">
    <property type="protein sequence ID" value="TKC63673.1"/>
    <property type="molecule type" value="Genomic_DNA"/>
</dbReference>
<organism evidence="3 5">
    <name type="scientific">Pedobacter hiemivivus</name>
    <dbReference type="NCBI Taxonomy" id="2530454"/>
    <lineage>
        <taxon>Bacteria</taxon>
        <taxon>Pseudomonadati</taxon>
        <taxon>Bacteroidota</taxon>
        <taxon>Sphingobacteriia</taxon>
        <taxon>Sphingobacteriales</taxon>
        <taxon>Sphingobacteriaceae</taxon>
        <taxon>Pedobacter</taxon>
    </lineage>
</organism>
<gene>
    <name evidence="2" type="ORF">EZ444_02060</name>
    <name evidence="3" type="ORF">FBD94_04800</name>
</gene>
<dbReference type="AlphaFoldDB" id="A0A4U1GL21"/>
<dbReference type="RefSeq" id="WP_131606733.1">
    <property type="nucleotide sequence ID" value="NZ_SJSM01000001.1"/>
</dbReference>
<dbReference type="InterPro" id="IPR016181">
    <property type="entry name" value="Acyl_CoA_acyltransferase"/>
</dbReference>
<comment type="caution">
    <text evidence="3">The sequence shown here is derived from an EMBL/GenBank/DDBJ whole genome shotgun (WGS) entry which is preliminary data.</text>
</comment>
<name>A0A4U1GL21_9SPHI</name>
<dbReference type="PANTHER" id="PTHR43792">
    <property type="entry name" value="GNAT FAMILY, PUTATIVE (AFU_ORTHOLOGUE AFUA_3G00765)-RELATED-RELATED"/>
    <property type="match status" value="1"/>
</dbReference>
<protein>
    <submittedName>
        <fullName evidence="2 3">N-acetyltransferase</fullName>
    </submittedName>
</protein>
<evidence type="ECO:0000313" key="5">
    <source>
        <dbReference type="Proteomes" id="UP000309594"/>
    </source>
</evidence>
<dbReference type="Proteomes" id="UP000309594">
    <property type="component" value="Unassembled WGS sequence"/>
</dbReference>
<dbReference type="EMBL" id="SJSM01000001">
    <property type="protein sequence ID" value="TCC99482.1"/>
    <property type="molecule type" value="Genomic_DNA"/>
</dbReference>
<dbReference type="InterPro" id="IPR051531">
    <property type="entry name" value="N-acetyltransferase"/>
</dbReference>
<dbReference type="GO" id="GO:0016747">
    <property type="term" value="F:acyltransferase activity, transferring groups other than amino-acyl groups"/>
    <property type="evidence" value="ECO:0007669"/>
    <property type="project" value="InterPro"/>
</dbReference>
<proteinExistence type="predicted"/>
<accession>A0A4U1GL21</accession>
<dbReference type="Pfam" id="PF13302">
    <property type="entry name" value="Acetyltransf_3"/>
    <property type="match status" value="1"/>
</dbReference>
<keyword evidence="3" id="KW-0808">Transferase</keyword>
<keyword evidence="4" id="KW-1185">Reference proteome</keyword>
<dbReference type="Gene3D" id="3.40.630.30">
    <property type="match status" value="1"/>
</dbReference>
<dbReference type="OrthoDB" id="9788916at2"/>
<sequence length="174" mass="20022">MIIETERLYFRELLETDIRGVFSLDSDPEVHQYLGGNPIESAQQALNAIKFIRQQYIDYGVGRLAIIEKETNSFVGWGGFKLITDLTNGHKNYHDLGYRFLKTAWGKGYATESSKATVEYGFNKLKLPVIYAMADRGNLQSRKVLKKCGFIEKGLFDYDLVPHYWYELFNQSGV</sequence>
<dbReference type="Proteomes" id="UP000291117">
    <property type="component" value="Unassembled WGS sequence"/>
</dbReference>
<evidence type="ECO:0000313" key="2">
    <source>
        <dbReference type="EMBL" id="TCC99482.1"/>
    </source>
</evidence>
<dbReference type="PROSITE" id="PS51186">
    <property type="entry name" value="GNAT"/>
    <property type="match status" value="1"/>
</dbReference>
<feature type="domain" description="N-acetyltransferase" evidence="1">
    <location>
        <begin position="8"/>
        <end position="171"/>
    </location>
</feature>
<evidence type="ECO:0000313" key="4">
    <source>
        <dbReference type="Proteomes" id="UP000291117"/>
    </source>
</evidence>
<evidence type="ECO:0000259" key="1">
    <source>
        <dbReference type="PROSITE" id="PS51186"/>
    </source>
</evidence>
<dbReference type="InterPro" id="IPR000182">
    <property type="entry name" value="GNAT_dom"/>
</dbReference>